<evidence type="ECO:0000256" key="2">
    <source>
        <dbReference type="ARBA" id="ARBA00022438"/>
    </source>
</evidence>
<protein>
    <submittedName>
        <fullName evidence="7">Leucyl aminopeptidase</fullName>
    </submittedName>
</protein>
<accession>A0A1M5XKV0</accession>
<name>A0A1M5XKV0_9BRAD</name>
<proteinExistence type="inferred from homology"/>
<sequence>MDSVFETAPATPAIPIMFATKATWEAICDELPAQARQFSQANGFKAKPGACLTLPSADGKIARVVFGLEEATSKFRDLFRPGLLPGLLPPGVYRFANAPHDTRLATLAFALGSYRFSRYRKADAPGVRLVPPEGIDVAAITRMAEAVHLARNLINTPANDLGPEELELAARELATRFGADFNCIVGDELARQNFPLIHAVGMASPRAPRLIDLAWGDPDHPKVTLVGKGVCFDTGGLDLKASSGMLIMKKDMGGAANVLALALMVMDAKLKVRLRVLIPAVENAVAGNAFRPLDIFPSRKGLSVEIGNTDAEGRLVLADALALACEDKPDLLIDLGTLTGAARVALGPDLPPFYTNDETLALDVARCANEENDPLWRLPLWPPYDSWLDSKVANLNNAPSGGFAGSITCALFLQRFVEDTTRWLHVDIYGWTPSAKPARPEGGECQAARAIYKLLSERYG</sequence>
<reference evidence="7 8" key="1">
    <citation type="submission" date="2016-11" db="EMBL/GenBank/DDBJ databases">
        <authorList>
            <person name="Jaros S."/>
            <person name="Januszkiewicz K."/>
            <person name="Wedrychowicz H."/>
        </authorList>
    </citation>
    <scope>NUCLEOTIDE SEQUENCE [LARGE SCALE GENOMIC DNA]</scope>
    <source>
        <strain evidence="7 8">GAS138</strain>
    </source>
</reference>
<dbReference type="RefSeq" id="WP_079605635.1">
    <property type="nucleotide sequence ID" value="NZ_LT670817.1"/>
</dbReference>
<evidence type="ECO:0000313" key="8">
    <source>
        <dbReference type="Proteomes" id="UP000189796"/>
    </source>
</evidence>
<feature type="domain" description="Cytosol aminopeptidase" evidence="6">
    <location>
        <begin position="308"/>
        <end position="315"/>
    </location>
</feature>
<dbReference type="PANTHER" id="PTHR11963">
    <property type="entry name" value="LEUCINE AMINOPEPTIDASE-RELATED"/>
    <property type="match status" value="1"/>
</dbReference>
<evidence type="ECO:0000313" key="7">
    <source>
        <dbReference type="EMBL" id="SHI00467.1"/>
    </source>
</evidence>
<evidence type="ECO:0000259" key="6">
    <source>
        <dbReference type="PROSITE" id="PS00631"/>
    </source>
</evidence>
<dbReference type="OrthoDB" id="9809354at2"/>
<dbReference type="PROSITE" id="PS00631">
    <property type="entry name" value="CYTOSOL_AP"/>
    <property type="match status" value="1"/>
</dbReference>
<dbReference type="Gene3D" id="3.40.220.10">
    <property type="entry name" value="Leucine Aminopeptidase, subunit E, domain 1"/>
    <property type="match status" value="1"/>
</dbReference>
<evidence type="ECO:0000256" key="4">
    <source>
        <dbReference type="ARBA" id="ARBA00022801"/>
    </source>
</evidence>
<dbReference type="InterPro" id="IPR048816">
    <property type="entry name" value="Peptidase_M17_N_1"/>
</dbReference>
<dbReference type="Pfam" id="PF00883">
    <property type="entry name" value="Peptidase_M17"/>
    <property type="match status" value="1"/>
</dbReference>
<dbReference type="Pfam" id="PF21337">
    <property type="entry name" value="Peptidase_M17_N_1"/>
    <property type="match status" value="1"/>
</dbReference>
<dbReference type="Proteomes" id="UP000189796">
    <property type="component" value="Chromosome I"/>
</dbReference>
<dbReference type="GO" id="GO:0070006">
    <property type="term" value="F:metalloaminopeptidase activity"/>
    <property type="evidence" value="ECO:0007669"/>
    <property type="project" value="InterPro"/>
</dbReference>
<organism evidence="7 8">
    <name type="scientific">Bradyrhizobium erythrophlei</name>
    <dbReference type="NCBI Taxonomy" id="1437360"/>
    <lineage>
        <taxon>Bacteria</taxon>
        <taxon>Pseudomonadati</taxon>
        <taxon>Pseudomonadota</taxon>
        <taxon>Alphaproteobacteria</taxon>
        <taxon>Hyphomicrobiales</taxon>
        <taxon>Nitrobacteraceae</taxon>
        <taxon>Bradyrhizobium</taxon>
    </lineage>
</organism>
<evidence type="ECO:0000256" key="5">
    <source>
        <dbReference type="ARBA" id="ARBA00023211"/>
    </source>
</evidence>
<comment type="similarity">
    <text evidence="1">Belongs to the peptidase M17 family.</text>
</comment>
<keyword evidence="2 7" id="KW-0031">Aminopeptidase</keyword>
<evidence type="ECO:0000256" key="1">
    <source>
        <dbReference type="ARBA" id="ARBA00009528"/>
    </source>
</evidence>
<keyword evidence="4" id="KW-0378">Hydrolase</keyword>
<dbReference type="AlphaFoldDB" id="A0A1M5XKV0"/>
<keyword evidence="3" id="KW-0645">Protease</keyword>
<gene>
    <name evidence="7" type="ORF">SAMN05443248_7429</name>
</gene>
<dbReference type="InterPro" id="IPR000819">
    <property type="entry name" value="Peptidase_M17_C"/>
</dbReference>
<dbReference type="CDD" id="cd00433">
    <property type="entry name" value="Peptidase_M17"/>
    <property type="match status" value="1"/>
</dbReference>
<dbReference type="EMBL" id="LT670817">
    <property type="protein sequence ID" value="SHI00467.1"/>
    <property type="molecule type" value="Genomic_DNA"/>
</dbReference>
<dbReference type="SUPFAM" id="SSF53187">
    <property type="entry name" value="Zn-dependent exopeptidases"/>
    <property type="match status" value="1"/>
</dbReference>
<dbReference type="GO" id="GO:0006508">
    <property type="term" value="P:proteolysis"/>
    <property type="evidence" value="ECO:0007669"/>
    <property type="project" value="UniProtKB-KW"/>
</dbReference>
<evidence type="ECO:0000256" key="3">
    <source>
        <dbReference type="ARBA" id="ARBA00022670"/>
    </source>
</evidence>
<dbReference type="InterPro" id="IPR043472">
    <property type="entry name" value="Macro_dom-like"/>
</dbReference>
<dbReference type="Gene3D" id="3.40.630.10">
    <property type="entry name" value="Zn peptidases"/>
    <property type="match status" value="1"/>
</dbReference>
<dbReference type="PANTHER" id="PTHR11963:SF20">
    <property type="entry name" value="PEPTIDASE B"/>
    <property type="match status" value="1"/>
</dbReference>
<keyword evidence="5" id="KW-0464">Manganese</keyword>
<dbReference type="PRINTS" id="PR00481">
    <property type="entry name" value="LAMNOPPTDASE"/>
</dbReference>
<dbReference type="GO" id="GO:0005737">
    <property type="term" value="C:cytoplasm"/>
    <property type="evidence" value="ECO:0007669"/>
    <property type="project" value="InterPro"/>
</dbReference>
<dbReference type="InterPro" id="IPR011356">
    <property type="entry name" value="Leucine_aapep/pepB"/>
</dbReference>
<dbReference type="GO" id="GO:0030145">
    <property type="term" value="F:manganese ion binding"/>
    <property type="evidence" value="ECO:0007669"/>
    <property type="project" value="InterPro"/>
</dbReference>